<dbReference type="InterPro" id="IPR050397">
    <property type="entry name" value="Env_Response_Regulators"/>
</dbReference>
<dbReference type="Gene3D" id="2.60.120.10">
    <property type="entry name" value="Jelly Rolls"/>
    <property type="match status" value="1"/>
</dbReference>
<accession>A0A1U9UVV5</accession>
<dbReference type="InterPro" id="IPR018490">
    <property type="entry name" value="cNMP-bd_dom_sf"/>
</dbReference>
<dbReference type="SMART" id="SM00100">
    <property type="entry name" value="cNMP"/>
    <property type="match status" value="1"/>
</dbReference>
<feature type="domain" description="Cyclic nucleotide-binding" evidence="4">
    <location>
        <begin position="15"/>
        <end position="102"/>
    </location>
</feature>
<evidence type="ECO:0000256" key="1">
    <source>
        <dbReference type="ARBA" id="ARBA00023015"/>
    </source>
</evidence>
<keyword evidence="2" id="KW-0238">DNA-binding</keyword>
<gene>
    <name evidence="6" type="ORF">BJN34_21155</name>
</gene>
<reference evidence="7" key="1">
    <citation type="submission" date="2017-02" db="EMBL/GenBank/DDBJ databases">
        <title>Complete genome sequence of Cupriavidus necator strain NH9, a 3-chlorobenzoate degrader.</title>
        <authorList>
            <person name="Moriuchi R."/>
            <person name="Dohra H."/>
            <person name="Ogawa N."/>
        </authorList>
    </citation>
    <scope>NUCLEOTIDE SEQUENCE [LARGE SCALE GENOMIC DNA]</scope>
    <source>
        <strain evidence="7">NH9</strain>
    </source>
</reference>
<dbReference type="SUPFAM" id="SSF46785">
    <property type="entry name" value="Winged helix' DNA-binding domain"/>
    <property type="match status" value="1"/>
</dbReference>
<dbReference type="InterPro" id="IPR012318">
    <property type="entry name" value="HTH_CRP"/>
</dbReference>
<organism evidence="6 7">
    <name type="scientific">Cupriavidus necator</name>
    <name type="common">Alcaligenes eutrophus</name>
    <name type="synonym">Ralstonia eutropha</name>
    <dbReference type="NCBI Taxonomy" id="106590"/>
    <lineage>
        <taxon>Bacteria</taxon>
        <taxon>Pseudomonadati</taxon>
        <taxon>Pseudomonadota</taxon>
        <taxon>Betaproteobacteria</taxon>
        <taxon>Burkholderiales</taxon>
        <taxon>Burkholderiaceae</taxon>
        <taxon>Cupriavidus</taxon>
    </lineage>
</organism>
<dbReference type="GO" id="GO:0005829">
    <property type="term" value="C:cytosol"/>
    <property type="evidence" value="ECO:0007669"/>
    <property type="project" value="TreeGrafter"/>
</dbReference>
<dbReference type="Pfam" id="PF13545">
    <property type="entry name" value="HTH_Crp_2"/>
    <property type="match status" value="1"/>
</dbReference>
<dbReference type="AlphaFoldDB" id="A0A1U9UVV5"/>
<dbReference type="KEGG" id="cuh:BJN34_21155"/>
<dbReference type="PROSITE" id="PS51063">
    <property type="entry name" value="HTH_CRP_2"/>
    <property type="match status" value="1"/>
</dbReference>
<dbReference type="GO" id="GO:0003677">
    <property type="term" value="F:DNA binding"/>
    <property type="evidence" value="ECO:0007669"/>
    <property type="project" value="UniProtKB-KW"/>
</dbReference>
<dbReference type="Proteomes" id="UP000189627">
    <property type="component" value="Chromosome 2"/>
</dbReference>
<dbReference type="InterPro" id="IPR036390">
    <property type="entry name" value="WH_DNA-bd_sf"/>
</dbReference>
<evidence type="ECO:0000313" key="6">
    <source>
        <dbReference type="EMBL" id="AQV96381.1"/>
    </source>
</evidence>
<dbReference type="PROSITE" id="PS50042">
    <property type="entry name" value="CNMP_BINDING_3"/>
    <property type="match status" value="1"/>
</dbReference>
<dbReference type="CDD" id="cd00038">
    <property type="entry name" value="CAP_ED"/>
    <property type="match status" value="1"/>
</dbReference>
<name>A0A1U9UVV5_CUPNE</name>
<dbReference type="EMBL" id="CP017758">
    <property type="protein sequence ID" value="AQV96381.1"/>
    <property type="molecule type" value="Genomic_DNA"/>
</dbReference>
<dbReference type="SMART" id="SM00419">
    <property type="entry name" value="HTH_CRP"/>
    <property type="match status" value="1"/>
</dbReference>
<dbReference type="InterPro" id="IPR014710">
    <property type="entry name" value="RmlC-like_jellyroll"/>
</dbReference>
<dbReference type="PRINTS" id="PR00035">
    <property type="entry name" value="HTHGNTR"/>
</dbReference>
<dbReference type="RefSeq" id="WP_164704906.1">
    <property type="nucleotide sequence ID" value="NZ_CP017758.1"/>
</dbReference>
<dbReference type="PANTHER" id="PTHR24567">
    <property type="entry name" value="CRP FAMILY TRANSCRIPTIONAL REGULATORY PROTEIN"/>
    <property type="match status" value="1"/>
</dbReference>
<protein>
    <submittedName>
        <fullName evidence="6">Crp/Fnr family transcriptional regulator</fullName>
    </submittedName>
</protein>
<dbReference type="Pfam" id="PF00027">
    <property type="entry name" value="cNMP_binding"/>
    <property type="match status" value="1"/>
</dbReference>
<evidence type="ECO:0000256" key="2">
    <source>
        <dbReference type="ARBA" id="ARBA00023125"/>
    </source>
</evidence>
<dbReference type="PANTHER" id="PTHR24567:SF68">
    <property type="entry name" value="DNA-BINDING TRANSCRIPTIONAL DUAL REGULATOR CRP"/>
    <property type="match status" value="1"/>
</dbReference>
<dbReference type="SUPFAM" id="SSF51206">
    <property type="entry name" value="cAMP-binding domain-like"/>
    <property type="match status" value="1"/>
</dbReference>
<keyword evidence="3" id="KW-0804">Transcription</keyword>
<evidence type="ECO:0000313" key="7">
    <source>
        <dbReference type="Proteomes" id="UP000189627"/>
    </source>
</evidence>
<evidence type="ECO:0000259" key="4">
    <source>
        <dbReference type="PROSITE" id="PS50042"/>
    </source>
</evidence>
<evidence type="ECO:0000259" key="5">
    <source>
        <dbReference type="PROSITE" id="PS51063"/>
    </source>
</evidence>
<feature type="domain" description="HTH crp-type" evidence="5">
    <location>
        <begin position="132"/>
        <end position="202"/>
    </location>
</feature>
<proteinExistence type="predicted"/>
<evidence type="ECO:0000256" key="3">
    <source>
        <dbReference type="ARBA" id="ARBA00023163"/>
    </source>
</evidence>
<dbReference type="InterPro" id="IPR000595">
    <property type="entry name" value="cNMP-bd_dom"/>
</dbReference>
<dbReference type="InterPro" id="IPR000524">
    <property type="entry name" value="Tscrpt_reg_HTH_GntR"/>
</dbReference>
<keyword evidence="1" id="KW-0805">Transcription regulation</keyword>
<sequence length="211" mass="22767">MFVGVSDDVLASANLRFATFAPGDVIARHGDENSPLILIISGRAQASRYSEDGREHGIAFIRPGHSSGEAAILLNRPAMFSVVAVTRVLAGLMERAEARRLFNERGVGKALLELLASKLEQVVDNQATLTLPSAYARIYAAILSALRETPGEAEAQLELPSQAAIALAANVSRETVSRAMRVLAARGAIAREGRRYRLTERSVLRELAAQY</sequence>
<dbReference type="GO" id="GO:0003700">
    <property type="term" value="F:DNA-binding transcription factor activity"/>
    <property type="evidence" value="ECO:0007669"/>
    <property type="project" value="InterPro"/>
</dbReference>